<feature type="coiled-coil region" evidence="1">
    <location>
        <begin position="179"/>
        <end position="206"/>
    </location>
</feature>
<name>A0AA86QVJ2_9EUKA</name>
<comment type="caution">
    <text evidence="2">The sequence shown here is derived from an EMBL/GenBank/DDBJ whole genome shotgun (WGS) entry which is preliminary data.</text>
</comment>
<evidence type="ECO:0000313" key="2">
    <source>
        <dbReference type="EMBL" id="CAI9960483.1"/>
    </source>
</evidence>
<dbReference type="EMBL" id="CAXDID020000016">
    <property type="protein sequence ID" value="CAL5983931.1"/>
    <property type="molecule type" value="Genomic_DNA"/>
</dbReference>
<organism evidence="2">
    <name type="scientific">Hexamita inflata</name>
    <dbReference type="NCBI Taxonomy" id="28002"/>
    <lineage>
        <taxon>Eukaryota</taxon>
        <taxon>Metamonada</taxon>
        <taxon>Diplomonadida</taxon>
        <taxon>Hexamitidae</taxon>
        <taxon>Hexamitinae</taxon>
        <taxon>Hexamita</taxon>
    </lineage>
</organism>
<protein>
    <submittedName>
        <fullName evidence="3">Hypothetical_protein</fullName>
    </submittedName>
</protein>
<dbReference type="Proteomes" id="UP001642409">
    <property type="component" value="Unassembled WGS sequence"/>
</dbReference>
<proteinExistence type="predicted"/>
<reference evidence="2" key="1">
    <citation type="submission" date="2023-06" db="EMBL/GenBank/DDBJ databases">
        <authorList>
            <person name="Kurt Z."/>
        </authorList>
    </citation>
    <scope>NUCLEOTIDE SEQUENCE</scope>
</reference>
<evidence type="ECO:0000313" key="3">
    <source>
        <dbReference type="EMBL" id="CAL5983931.1"/>
    </source>
</evidence>
<keyword evidence="1" id="KW-0175">Coiled coil</keyword>
<evidence type="ECO:0000313" key="4">
    <source>
        <dbReference type="Proteomes" id="UP001642409"/>
    </source>
</evidence>
<evidence type="ECO:0000256" key="1">
    <source>
        <dbReference type="SAM" id="Coils"/>
    </source>
</evidence>
<keyword evidence="4" id="KW-1185">Reference proteome</keyword>
<accession>A0AA86QVJ2</accession>
<dbReference type="AlphaFoldDB" id="A0AA86QVJ2"/>
<gene>
    <name evidence="2" type="ORF">HINF_LOCUS48128</name>
    <name evidence="3" type="ORF">HINF_LOCUS7862</name>
</gene>
<dbReference type="EMBL" id="CATOUU010000931">
    <property type="protein sequence ID" value="CAI9960483.1"/>
    <property type="molecule type" value="Genomic_DNA"/>
</dbReference>
<reference evidence="3 4" key="2">
    <citation type="submission" date="2024-07" db="EMBL/GenBank/DDBJ databases">
        <authorList>
            <person name="Akdeniz Z."/>
        </authorList>
    </citation>
    <scope>NUCLEOTIDE SEQUENCE [LARGE SCALE GENOMIC DNA]</scope>
</reference>
<sequence>MGTNFDQVDTALAGLKLDVVSANTSVNTLNSTMNIKFTNMTSLINDNQLNIKNNFTQALTQIADLKTVMGTNFDQVDTALAGLKLDVVSANTSVNTLNSTMNIKFTNMTSLINDNQLNIKNNFTQINLKIDSINTVLGDFKSVTLSNFSQISNHINTLNTKMNSQFTDVLAAITTCSQEASLNNQVSQLQTQIDLIKQQISSSQNTTKDVYYCLKLAAYYASYAYYINYGQNGYDYNIYSQLLGQGC</sequence>